<name>A0AA39I657_9BILA</name>
<sequence length="87" mass="10079">MSGQCNAFAFLCKLATQRELLEQIRPNTCERLENLIYGGDTKPCNRAVFFCKLLNDPRLREVLLELLTKEQRDEMFSALWAHYPQGA</sequence>
<reference evidence="1" key="1">
    <citation type="submission" date="2023-06" db="EMBL/GenBank/DDBJ databases">
        <title>Genomic analysis of the entomopathogenic nematode Steinernema hermaphroditum.</title>
        <authorList>
            <person name="Schwarz E.M."/>
            <person name="Heppert J.K."/>
            <person name="Baniya A."/>
            <person name="Schwartz H.T."/>
            <person name="Tan C.-H."/>
            <person name="Antoshechkin I."/>
            <person name="Sternberg P.W."/>
            <person name="Goodrich-Blair H."/>
            <person name="Dillman A.R."/>
        </authorList>
    </citation>
    <scope>NUCLEOTIDE SEQUENCE</scope>
    <source>
        <strain evidence="1">PS9179</strain>
        <tissue evidence="1">Whole animal</tissue>
    </source>
</reference>
<proteinExistence type="predicted"/>
<dbReference type="Proteomes" id="UP001175271">
    <property type="component" value="Unassembled WGS sequence"/>
</dbReference>
<accession>A0AA39I657</accession>
<keyword evidence="2" id="KW-1185">Reference proteome</keyword>
<evidence type="ECO:0000313" key="1">
    <source>
        <dbReference type="EMBL" id="KAK0418555.1"/>
    </source>
</evidence>
<comment type="caution">
    <text evidence="1">The sequence shown here is derived from an EMBL/GenBank/DDBJ whole genome shotgun (WGS) entry which is preliminary data.</text>
</comment>
<evidence type="ECO:0000313" key="2">
    <source>
        <dbReference type="Proteomes" id="UP001175271"/>
    </source>
</evidence>
<gene>
    <name evidence="1" type="ORF">QR680_013635</name>
</gene>
<organism evidence="1 2">
    <name type="scientific">Steinernema hermaphroditum</name>
    <dbReference type="NCBI Taxonomy" id="289476"/>
    <lineage>
        <taxon>Eukaryota</taxon>
        <taxon>Metazoa</taxon>
        <taxon>Ecdysozoa</taxon>
        <taxon>Nematoda</taxon>
        <taxon>Chromadorea</taxon>
        <taxon>Rhabditida</taxon>
        <taxon>Tylenchina</taxon>
        <taxon>Panagrolaimomorpha</taxon>
        <taxon>Strongyloidoidea</taxon>
        <taxon>Steinernematidae</taxon>
        <taxon>Steinernema</taxon>
    </lineage>
</organism>
<dbReference type="EMBL" id="JAUCMV010000002">
    <property type="protein sequence ID" value="KAK0418555.1"/>
    <property type="molecule type" value="Genomic_DNA"/>
</dbReference>
<protein>
    <submittedName>
        <fullName evidence="1">Uncharacterized protein</fullName>
    </submittedName>
</protein>
<dbReference type="AlphaFoldDB" id="A0AA39I657"/>